<evidence type="ECO:0000313" key="2">
    <source>
        <dbReference type="EMBL" id="MBX63255.1"/>
    </source>
</evidence>
<dbReference type="EMBL" id="GGEC01082771">
    <property type="protein sequence ID" value="MBX63255.1"/>
    <property type="molecule type" value="Transcribed_RNA"/>
</dbReference>
<accession>A0A2P2Q8D6</accession>
<evidence type="ECO:0000256" key="1">
    <source>
        <dbReference type="SAM" id="MobiDB-lite"/>
    </source>
</evidence>
<dbReference type="AlphaFoldDB" id="A0A2P2Q8D6"/>
<feature type="region of interest" description="Disordered" evidence="1">
    <location>
        <begin position="1"/>
        <end position="29"/>
    </location>
</feature>
<name>A0A2P2Q8D6_RHIMU</name>
<organism evidence="2">
    <name type="scientific">Rhizophora mucronata</name>
    <name type="common">Asiatic mangrove</name>
    <dbReference type="NCBI Taxonomy" id="61149"/>
    <lineage>
        <taxon>Eukaryota</taxon>
        <taxon>Viridiplantae</taxon>
        <taxon>Streptophyta</taxon>
        <taxon>Embryophyta</taxon>
        <taxon>Tracheophyta</taxon>
        <taxon>Spermatophyta</taxon>
        <taxon>Magnoliopsida</taxon>
        <taxon>eudicotyledons</taxon>
        <taxon>Gunneridae</taxon>
        <taxon>Pentapetalae</taxon>
        <taxon>rosids</taxon>
        <taxon>fabids</taxon>
        <taxon>Malpighiales</taxon>
        <taxon>Rhizophoraceae</taxon>
        <taxon>Rhizophora</taxon>
    </lineage>
</organism>
<reference evidence="2" key="1">
    <citation type="submission" date="2018-02" db="EMBL/GenBank/DDBJ databases">
        <title>Rhizophora mucronata_Transcriptome.</title>
        <authorList>
            <person name="Meera S.P."/>
            <person name="Sreeshan A."/>
            <person name="Augustine A."/>
        </authorList>
    </citation>
    <scope>NUCLEOTIDE SEQUENCE</scope>
    <source>
        <tissue evidence="2">Leaf</tissue>
    </source>
</reference>
<protein>
    <submittedName>
        <fullName evidence="2">Uncharacterized protein</fullName>
    </submittedName>
</protein>
<sequence>MEDKTAEQNGGQEQYFKHPMDATNSVSMQ</sequence>
<proteinExistence type="predicted"/>